<evidence type="ECO:0000259" key="2">
    <source>
        <dbReference type="Pfam" id="PF08028"/>
    </source>
</evidence>
<name>A0ABT5ZNY1_9ACTN</name>
<dbReference type="InterPro" id="IPR013107">
    <property type="entry name" value="Acyl-CoA_DH_C"/>
</dbReference>
<sequence>MVLASLAKGRNRTRVRMDIATVARRSREALDILLSVEGARSFADENPLQRIWRDQETASRHAMINPAIATEMYGRALLGIEDQITPMV</sequence>
<evidence type="ECO:0000313" key="3">
    <source>
        <dbReference type="EMBL" id="MDF3291431.1"/>
    </source>
</evidence>
<dbReference type="EMBL" id="JARJBC010000012">
    <property type="protein sequence ID" value="MDF3291431.1"/>
    <property type="molecule type" value="Genomic_DNA"/>
</dbReference>
<proteinExistence type="predicted"/>
<dbReference type="InterPro" id="IPR036250">
    <property type="entry name" value="AcylCo_DH-like_C"/>
</dbReference>
<dbReference type="SUPFAM" id="SSF47203">
    <property type="entry name" value="Acyl-CoA dehydrogenase C-terminal domain-like"/>
    <property type="match status" value="1"/>
</dbReference>
<dbReference type="RefSeq" id="WP_276094625.1">
    <property type="nucleotide sequence ID" value="NZ_JARJBC010000012.1"/>
</dbReference>
<protein>
    <recommendedName>
        <fullName evidence="2">Acyl-CoA dehydrogenase C-terminal domain-containing protein</fullName>
    </recommendedName>
</protein>
<dbReference type="Pfam" id="PF08028">
    <property type="entry name" value="Acyl-CoA_dh_2"/>
    <property type="match status" value="1"/>
</dbReference>
<evidence type="ECO:0000256" key="1">
    <source>
        <dbReference type="ARBA" id="ARBA00023002"/>
    </source>
</evidence>
<feature type="domain" description="Acyl-CoA dehydrogenase C-terminal" evidence="2">
    <location>
        <begin position="10"/>
        <end position="66"/>
    </location>
</feature>
<organism evidence="3 4">
    <name type="scientific">Streptomyces silvisoli</name>
    <dbReference type="NCBI Taxonomy" id="3034235"/>
    <lineage>
        <taxon>Bacteria</taxon>
        <taxon>Bacillati</taxon>
        <taxon>Actinomycetota</taxon>
        <taxon>Actinomycetes</taxon>
        <taxon>Kitasatosporales</taxon>
        <taxon>Streptomycetaceae</taxon>
        <taxon>Streptomyces</taxon>
    </lineage>
</organism>
<evidence type="ECO:0000313" key="4">
    <source>
        <dbReference type="Proteomes" id="UP001216579"/>
    </source>
</evidence>
<gene>
    <name evidence="3" type="ORF">P3G67_19750</name>
</gene>
<reference evidence="3 4" key="1">
    <citation type="submission" date="2023-03" db="EMBL/GenBank/DDBJ databases">
        <title>Draft genome sequence of Streptomyces sp. RB6PN23 isolated from peat swamp forest in Thailand.</title>
        <authorList>
            <person name="Klaysubun C."/>
            <person name="Duangmal K."/>
        </authorList>
    </citation>
    <scope>NUCLEOTIDE SEQUENCE [LARGE SCALE GENOMIC DNA]</scope>
    <source>
        <strain evidence="3 4">RB6PN23</strain>
    </source>
</reference>
<comment type="caution">
    <text evidence="3">The sequence shown here is derived from an EMBL/GenBank/DDBJ whole genome shotgun (WGS) entry which is preliminary data.</text>
</comment>
<keyword evidence="1" id="KW-0560">Oxidoreductase</keyword>
<keyword evidence="4" id="KW-1185">Reference proteome</keyword>
<accession>A0ABT5ZNY1</accession>
<dbReference type="Gene3D" id="1.20.140.10">
    <property type="entry name" value="Butyryl-CoA Dehydrogenase, subunit A, domain 3"/>
    <property type="match status" value="1"/>
</dbReference>
<dbReference type="Proteomes" id="UP001216579">
    <property type="component" value="Unassembled WGS sequence"/>
</dbReference>